<accession>A0A127PEG0</accession>
<evidence type="ECO:0000313" key="1">
    <source>
        <dbReference type="EMBL" id="AMO96169.1"/>
    </source>
</evidence>
<name>A0A127PEG0_9BURK</name>
<dbReference type="Proteomes" id="UP000072421">
    <property type="component" value="Chromosome"/>
</dbReference>
<protein>
    <submittedName>
        <fullName evidence="1">Uncharacterized protein</fullName>
    </submittedName>
</protein>
<evidence type="ECO:0000313" key="2">
    <source>
        <dbReference type="Proteomes" id="UP000072421"/>
    </source>
</evidence>
<dbReference type="AlphaFoldDB" id="A0A127PEG0"/>
<reference evidence="1 2" key="1">
    <citation type="submission" date="2015-11" db="EMBL/GenBank/DDBJ databases">
        <title>Exploring the genomic traits of fungus-feeding bacterial genus Collimonas.</title>
        <authorList>
            <person name="Song C."/>
            <person name="Schmidt R."/>
            <person name="de Jager V."/>
            <person name="Krzyzanowska D."/>
            <person name="Jongedijk E."/>
            <person name="Cankar K."/>
            <person name="Beekwilder J."/>
            <person name="van Veen A."/>
            <person name="de Boer W."/>
            <person name="van Veen J.A."/>
            <person name="Garbeva P."/>
        </authorList>
    </citation>
    <scope>NUCLEOTIDE SEQUENCE [LARGE SCALE GENOMIC DNA]</scope>
    <source>
        <strain evidence="1 2">Ter6</strain>
    </source>
</reference>
<proteinExistence type="predicted"/>
<gene>
    <name evidence="1" type="ORF">CFter6_3536</name>
</gene>
<sequence>MAQKTAPLQRSALAKRLNPDNQLSVITRQPIMILMRNGVSGMKPACLTVEPHRRTQSASRSSS</sequence>
<dbReference type="EMBL" id="CP013232">
    <property type="protein sequence ID" value="AMO96169.1"/>
    <property type="molecule type" value="Genomic_DNA"/>
</dbReference>
<organism evidence="1">
    <name type="scientific">Collimonas fungivorans</name>
    <dbReference type="NCBI Taxonomy" id="158899"/>
    <lineage>
        <taxon>Bacteria</taxon>
        <taxon>Pseudomonadati</taxon>
        <taxon>Pseudomonadota</taxon>
        <taxon>Betaproteobacteria</taxon>
        <taxon>Burkholderiales</taxon>
        <taxon>Oxalobacteraceae</taxon>
        <taxon>Collimonas</taxon>
    </lineage>
</organism>